<keyword evidence="7" id="KW-1185">Reference proteome</keyword>
<dbReference type="PANTHER" id="PTHR43547:SF2">
    <property type="entry name" value="HYBRID SIGNAL TRANSDUCTION HISTIDINE KINASE C"/>
    <property type="match status" value="1"/>
</dbReference>
<dbReference type="AlphaFoldDB" id="A0AAU9DRU8"/>
<keyword evidence="4" id="KW-0812">Transmembrane</keyword>
<evidence type="ECO:0000256" key="3">
    <source>
        <dbReference type="ARBA" id="ARBA00022553"/>
    </source>
</evidence>
<dbReference type="SMART" id="SM00388">
    <property type="entry name" value="HisKA"/>
    <property type="match status" value="1"/>
</dbReference>
<dbReference type="EMBL" id="AP027059">
    <property type="protein sequence ID" value="BDU51328.1"/>
    <property type="molecule type" value="Genomic_DNA"/>
</dbReference>
<gene>
    <name evidence="6" type="ORF">HLVA_18970</name>
</gene>
<sequence length="485" mass="57180">MNYINKLRKNTIFLIIIGISIIYGVYNINAYAEKKVYLEYKIKIKTKKLSNTVKILLDESIEKYFYIEEIFYEKIFLDFKYTKFSKNNSVKLDKNFKIIFGDNKIPIFKDRLKEILDNGILVVEYYNDSSSIYLAGEKGDYIIIKRYPKPQELIKNISLNKILSNIIKGGETKKIEILDNSNKIFIKIGNVDKNLKIIKTISNLKIDDKLNNLIYNYKMVLYMNFTNDYKEINRGLINLIFNLFVIIVVVIFMVIYNIHQKRLLEAQNYIKEKEKDILLGGMASMVAHEIRNPINTINYSIEYLKKIAENEKIKKYIEIMSKEVFRINRIIEEFLALRKNLNLNKKELNLNELIKEIYEFMKPQFEEKEVNVIFENRENLIVIGDKDKLKEVLINLIRNSLEALDKRDFKEVKIKVDKKGILIKDNGIGMDKEELENLFKLYYTTKSMGNGIGMFVVKKIIDAHNWGIDVKSEKNIGTEIFIEVK</sequence>
<dbReference type="PRINTS" id="PR00344">
    <property type="entry name" value="BCTRLSENSOR"/>
</dbReference>
<dbReference type="KEGG" id="haby:HLVA_18970"/>
<dbReference type="InterPro" id="IPR005467">
    <property type="entry name" value="His_kinase_dom"/>
</dbReference>
<dbReference type="SMART" id="SM00387">
    <property type="entry name" value="HATPase_c"/>
    <property type="match status" value="1"/>
</dbReference>
<name>A0AAU9DRU8_9FUSO</name>
<evidence type="ECO:0000259" key="5">
    <source>
        <dbReference type="PROSITE" id="PS50109"/>
    </source>
</evidence>
<dbReference type="GO" id="GO:0000155">
    <property type="term" value="F:phosphorelay sensor kinase activity"/>
    <property type="evidence" value="ECO:0007669"/>
    <property type="project" value="InterPro"/>
</dbReference>
<dbReference type="CDD" id="cd00082">
    <property type="entry name" value="HisKA"/>
    <property type="match status" value="1"/>
</dbReference>
<proteinExistence type="predicted"/>
<feature type="domain" description="Histidine kinase" evidence="5">
    <location>
        <begin position="285"/>
        <end position="485"/>
    </location>
</feature>
<evidence type="ECO:0000313" key="7">
    <source>
        <dbReference type="Proteomes" id="UP001321582"/>
    </source>
</evidence>
<dbReference type="SUPFAM" id="SSF55874">
    <property type="entry name" value="ATPase domain of HSP90 chaperone/DNA topoisomerase II/histidine kinase"/>
    <property type="match status" value="1"/>
</dbReference>
<dbReference type="Pfam" id="PF00512">
    <property type="entry name" value="HisKA"/>
    <property type="match status" value="1"/>
</dbReference>
<evidence type="ECO:0000313" key="6">
    <source>
        <dbReference type="EMBL" id="BDU51328.1"/>
    </source>
</evidence>
<dbReference type="Gene3D" id="1.10.287.130">
    <property type="match status" value="1"/>
</dbReference>
<organism evidence="6 7">
    <name type="scientific">Haliovirga abyssi</name>
    <dbReference type="NCBI Taxonomy" id="2996794"/>
    <lineage>
        <taxon>Bacteria</taxon>
        <taxon>Fusobacteriati</taxon>
        <taxon>Fusobacteriota</taxon>
        <taxon>Fusobacteriia</taxon>
        <taxon>Fusobacteriales</taxon>
        <taxon>Haliovirgaceae</taxon>
        <taxon>Haliovirga</taxon>
    </lineage>
</organism>
<dbReference type="Gene3D" id="3.30.565.10">
    <property type="entry name" value="Histidine kinase-like ATPase, C-terminal domain"/>
    <property type="match status" value="1"/>
</dbReference>
<feature type="transmembrane region" description="Helical" evidence="4">
    <location>
        <begin position="12"/>
        <end position="32"/>
    </location>
</feature>
<comment type="catalytic activity">
    <reaction evidence="1">
        <text>ATP + protein L-histidine = ADP + protein N-phospho-L-histidine.</text>
        <dbReference type="EC" id="2.7.13.3"/>
    </reaction>
</comment>
<dbReference type="Proteomes" id="UP001321582">
    <property type="component" value="Chromosome"/>
</dbReference>
<evidence type="ECO:0000256" key="2">
    <source>
        <dbReference type="ARBA" id="ARBA00012438"/>
    </source>
</evidence>
<dbReference type="InterPro" id="IPR004358">
    <property type="entry name" value="Sig_transdc_His_kin-like_C"/>
</dbReference>
<feature type="transmembrane region" description="Helical" evidence="4">
    <location>
        <begin position="239"/>
        <end position="258"/>
    </location>
</feature>
<dbReference type="Pfam" id="PF02518">
    <property type="entry name" value="HATPase_c"/>
    <property type="match status" value="1"/>
</dbReference>
<accession>A0AAU9DRU8</accession>
<dbReference type="PROSITE" id="PS50109">
    <property type="entry name" value="HIS_KIN"/>
    <property type="match status" value="1"/>
</dbReference>
<reference evidence="6 7" key="1">
    <citation type="submission" date="2022-11" db="EMBL/GenBank/DDBJ databases">
        <title>Haliovirga abyssi gen. nov., sp. nov., a mesophilic fermentative bacterium isolated from the Iheya North hydrothermal field and the proposal of Haliovirgaceae fam. nov.</title>
        <authorList>
            <person name="Miyazaki U."/>
            <person name="Tame A."/>
            <person name="Miyazaki J."/>
            <person name="Takai K."/>
            <person name="Sawayama S."/>
            <person name="Kitajima M."/>
            <person name="Okamoto A."/>
            <person name="Nakagawa S."/>
        </authorList>
    </citation>
    <scope>NUCLEOTIDE SEQUENCE [LARGE SCALE GENOMIC DNA]</scope>
    <source>
        <strain evidence="6 7">IC12</strain>
    </source>
</reference>
<dbReference type="EC" id="2.7.13.3" evidence="2"/>
<dbReference type="InterPro" id="IPR003661">
    <property type="entry name" value="HisK_dim/P_dom"/>
</dbReference>
<evidence type="ECO:0000256" key="4">
    <source>
        <dbReference type="SAM" id="Phobius"/>
    </source>
</evidence>
<keyword evidence="4" id="KW-0472">Membrane</keyword>
<dbReference type="PANTHER" id="PTHR43547">
    <property type="entry name" value="TWO-COMPONENT HISTIDINE KINASE"/>
    <property type="match status" value="1"/>
</dbReference>
<protein>
    <recommendedName>
        <fullName evidence="2">histidine kinase</fullName>
        <ecNumber evidence="2">2.7.13.3</ecNumber>
    </recommendedName>
</protein>
<dbReference type="InterPro" id="IPR003594">
    <property type="entry name" value="HATPase_dom"/>
</dbReference>
<dbReference type="SUPFAM" id="SSF47384">
    <property type="entry name" value="Homodimeric domain of signal transducing histidine kinase"/>
    <property type="match status" value="1"/>
</dbReference>
<dbReference type="InterPro" id="IPR036890">
    <property type="entry name" value="HATPase_C_sf"/>
</dbReference>
<dbReference type="RefSeq" id="WP_307904205.1">
    <property type="nucleotide sequence ID" value="NZ_AP027059.1"/>
</dbReference>
<keyword evidence="4" id="KW-1133">Transmembrane helix</keyword>
<evidence type="ECO:0000256" key="1">
    <source>
        <dbReference type="ARBA" id="ARBA00000085"/>
    </source>
</evidence>
<dbReference type="InterPro" id="IPR036097">
    <property type="entry name" value="HisK_dim/P_sf"/>
</dbReference>
<keyword evidence="3" id="KW-0597">Phosphoprotein</keyword>